<gene>
    <name evidence="1" type="ORF">IOK49_01730</name>
</gene>
<dbReference type="AlphaFoldDB" id="A0A843A7Y2"/>
<dbReference type="Proteomes" id="UP000652307">
    <property type="component" value="Unassembled WGS sequence"/>
</dbReference>
<evidence type="ECO:0000313" key="1">
    <source>
        <dbReference type="EMBL" id="MBE9390805.1"/>
    </source>
</evidence>
<proteinExistence type="predicted"/>
<name>A0A843A7Y2_9CREN</name>
<dbReference type="RefSeq" id="WP_193803380.1">
    <property type="nucleotide sequence ID" value="NZ_JADEZV010000001.1"/>
</dbReference>
<reference evidence="1" key="1">
    <citation type="submission" date="2020-10" db="EMBL/GenBank/DDBJ databases">
        <title>Fervidococcus fontis strain 3639Fd - the first crenarchaeon capable of growth on lipids.</title>
        <authorList>
            <person name="Kochetkova T.V."/>
            <person name="Elcheninov A.G."/>
            <person name="Toschakov S.V."/>
            <person name="Kublanov I.V."/>
        </authorList>
    </citation>
    <scope>NUCLEOTIDE SEQUENCE</scope>
    <source>
        <strain evidence="1">3639Fd</strain>
    </source>
</reference>
<sequence>MASSNMPDEIKSNKLRDCFMELSMGLMRKFYETTKDLPIGARIKLMNMIISSIAEMSKHSPPQFWNDLISKFFEPKLSNSFGSSNQSSGENV</sequence>
<dbReference type="EMBL" id="JADEZV010000001">
    <property type="protein sequence ID" value="MBE9390805.1"/>
    <property type="molecule type" value="Genomic_DNA"/>
</dbReference>
<accession>A0A843A7Y2</accession>
<protein>
    <submittedName>
        <fullName evidence="1">Uncharacterized protein</fullName>
    </submittedName>
</protein>
<evidence type="ECO:0000313" key="2">
    <source>
        <dbReference type="Proteomes" id="UP000652307"/>
    </source>
</evidence>
<comment type="caution">
    <text evidence="1">The sequence shown here is derived from an EMBL/GenBank/DDBJ whole genome shotgun (WGS) entry which is preliminary data.</text>
</comment>
<organism evidence="1 2">
    <name type="scientific">Fervidicoccus fontis</name>
    <dbReference type="NCBI Taxonomy" id="683846"/>
    <lineage>
        <taxon>Archaea</taxon>
        <taxon>Thermoproteota</taxon>
        <taxon>Thermoprotei</taxon>
        <taxon>Fervidicoccales</taxon>
        <taxon>Fervidicoccaceae</taxon>
        <taxon>Fervidicoccus</taxon>
    </lineage>
</organism>